<dbReference type="EMBL" id="CP074126">
    <property type="protein sequence ID" value="QUS56356.1"/>
    <property type="molecule type" value="Genomic_DNA"/>
</dbReference>
<keyword evidence="6" id="KW-1185">Reference proteome</keyword>
<evidence type="ECO:0000256" key="2">
    <source>
        <dbReference type="ARBA" id="ARBA00023136"/>
    </source>
</evidence>
<dbReference type="Pfam" id="PF04355">
    <property type="entry name" value="BamE"/>
    <property type="match status" value="1"/>
</dbReference>
<dbReference type="Gene3D" id="3.30.1450.10">
    <property type="match status" value="1"/>
</dbReference>
<dbReference type="InterPro" id="IPR037873">
    <property type="entry name" value="BamE-like"/>
</dbReference>
<reference evidence="5 6" key="1">
    <citation type="journal article" date="2021" name="Angew. Chem. Int. Ed. Engl.">
        <title>A novel family of nonribosomal peptides modulate collective behavior in Pseudovibrio bacteria isolated from marine sponges.</title>
        <authorList>
            <person name="Ioca L.P."/>
            <person name="Dai Y."/>
            <person name="Kunakom S."/>
            <person name="Diaz-Espinosa J."/>
            <person name="Krunic A."/>
            <person name="Crnkovic C.M."/>
            <person name="Orjala J."/>
            <person name="Sanchez L.M."/>
            <person name="Ferreira A.G."/>
            <person name="Berlinck R.G.S."/>
            <person name="Eustaquio A.S."/>
        </authorList>
    </citation>
    <scope>NUCLEOTIDE SEQUENCE [LARGE SCALE GENOMIC DNA]</scope>
    <source>
        <strain evidence="5 6">Ab134</strain>
    </source>
</reference>
<dbReference type="InterPro" id="IPR007450">
    <property type="entry name" value="BamE_dom"/>
</dbReference>
<dbReference type="Proteomes" id="UP000680706">
    <property type="component" value="Chromosome"/>
</dbReference>
<keyword evidence="1" id="KW-0732">Signal</keyword>
<feature type="domain" description="Outer membrane protein assembly factor BamE" evidence="4">
    <location>
        <begin position="56"/>
        <end position="132"/>
    </location>
</feature>
<sequence length="151" mass="16438">MLGPFWNTGQLTPGLMGITLRFTKIMISVALAASLAACASVGNENIRKETAATVATKLTKGKTTKDDVAKLFGSPDTVDFSDSGNEIWKYQHVRSQPKVENFIPVVDILAGGQDLQKKELALFFNSRGVLKNYTMLETDSEVRTGLINANQ</sequence>
<gene>
    <name evidence="5" type="primary">bamE</name>
    <name evidence="5" type="ORF">KGB56_02580</name>
</gene>
<name>A0ABX8ARN3_9HYPH</name>
<evidence type="ECO:0000256" key="1">
    <source>
        <dbReference type="ARBA" id="ARBA00022729"/>
    </source>
</evidence>
<proteinExistence type="predicted"/>
<keyword evidence="3" id="KW-1133">Transmembrane helix</keyword>
<evidence type="ECO:0000313" key="6">
    <source>
        <dbReference type="Proteomes" id="UP000680706"/>
    </source>
</evidence>
<evidence type="ECO:0000259" key="4">
    <source>
        <dbReference type="Pfam" id="PF04355"/>
    </source>
</evidence>
<organism evidence="5 6">
    <name type="scientific">Pseudovibrio brasiliensis</name>
    <dbReference type="NCBI Taxonomy" id="1898042"/>
    <lineage>
        <taxon>Bacteria</taxon>
        <taxon>Pseudomonadati</taxon>
        <taxon>Pseudomonadota</taxon>
        <taxon>Alphaproteobacteria</taxon>
        <taxon>Hyphomicrobiales</taxon>
        <taxon>Stappiaceae</taxon>
        <taxon>Pseudovibrio</taxon>
    </lineage>
</organism>
<protein>
    <submittedName>
        <fullName evidence="5">Outer membrane protein assembly factor BamE</fullName>
    </submittedName>
</protein>
<evidence type="ECO:0000313" key="5">
    <source>
        <dbReference type="EMBL" id="QUS56356.1"/>
    </source>
</evidence>
<accession>A0ABX8ARN3</accession>
<keyword evidence="2 3" id="KW-0472">Membrane</keyword>
<keyword evidence="3" id="KW-0812">Transmembrane</keyword>
<feature type="transmembrane region" description="Helical" evidence="3">
    <location>
        <begin position="20"/>
        <end position="41"/>
    </location>
</feature>
<evidence type="ECO:0000256" key="3">
    <source>
        <dbReference type="SAM" id="Phobius"/>
    </source>
</evidence>